<keyword evidence="5" id="KW-1185">Reference proteome</keyword>
<dbReference type="Gene3D" id="3.90.70.10">
    <property type="entry name" value="Cysteine proteinases"/>
    <property type="match status" value="1"/>
</dbReference>
<evidence type="ECO:0000256" key="1">
    <source>
        <dbReference type="SAM" id="Phobius"/>
    </source>
</evidence>
<dbReference type="Gene3D" id="1.10.101.10">
    <property type="entry name" value="PGBD-like superfamily/PGBD"/>
    <property type="match status" value="1"/>
</dbReference>
<keyword evidence="1" id="KW-1133">Transmembrane helix</keyword>
<dbReference type="InterPro" id="IPR036366">
    <property type="entry name" value="PGBDSf"/>
</dbReference>
<accession>A0A370Q5Y9</accession>
<sequence length="433" mass="48372">MLMNACGGNSLNMQMGDTCSLSAFWHDVLGKIPCGERSCLIVIDNAHDLAEIERFIDLFYQAAIYHPQKPTLLLVGDNSMSDRKKMRKLCPSWIRMPSPATYDDERLPAVPGTHVSAEKQRMVAKVAQLSRGNLRFMAVAAKGFQRYFSHEDAEKKDVRRLTAAVVENVQYAFPAARRTLALMAGYAVCAFALGWMLTGIWRLPVPVPHWISGNPPAIAKKASPPKITDQLSDERSSMQGLFSAWGYEVTRDEAWCDQAVRAGLICHSGENTLEQLSKQGLPWIARLEGDKRPLFAVVMSASPDELDLLINQRIWTVKRHWFEQVWHGQNTILWKTAPDGATHIGRKSDVGHIIWLDAMLSKAMNIPATPVDRWQPILAEKLKSFQASHHLPADGIAGRMTLIRLMQVLGESPKLTLEPSAQAENPANPEKPR</sequence>
<dbReference type="AlphaFoldDB" id="A0A370Q5Y9"/>
<feature type="domain" description="Peptidoglycan binding-like" evidence="2">
    <location>
        <begin position="354"/>
        <end position="404"/>
    </location>
</feature>
<feature type="transmembrane region" description="Helical" evidence="1">
    <location>
        <begin position="180"/>
        <end position="201"/>
    </location>
</feature>
<protein>
    <submittedName>
        <fullName evidence="4">Type II secretion system protein A</fullName>
    </submittedName>
</protein>
<gene>
    <name evidence="4" type="ORF">C8D90_11643</name>
</gene>
<dbReference type="InterPro" id="IPR036365">
    <property type="entry name" value="PGBD-like_sf"/>
</dbReference>
<evidence type="ECO:0000259" key="2">
    <source>
        <dbReference type="Pfam" id="PF01471"/>
    </source>
</evidence>
<dbReference type="InterPro" id="IPR048809">
    <property type="entry name" value="GspA_C39-like"/>
</dbReference>
<comment type="caution">
    <text evidence="4">The sequence shown here is derived from an EMBL/GenBank/DDBJ whole genome shotgun (WGS) entry which is preliminary data.</text>
</comment>
<feature type="domain" description="General secretion pathway protein A peptidase C39-like" evidence="3">
    <location>
        <begin position="239"/>
        <end position="334"/>
    </location>
</feature>
<proteinExistence type="predicted"/>
<evidence type="ECO:0000313" key="5">
    <source>
        <dbReference type="Proteomes" id="UP000254848"/>
    </source>
</evidence>
<evidence type="ECO:0000313" key="4">
    <source>
        <dbReference type="EMBL" id="RDK83771.1"/>
    </source>
</evidence>
<organism evidence="4 5">
    <name type="scientific">Enterobacillus tribolii</name>
    <dbReference type="NCBI Taxonomy" id="1487935"/>
    <lineage>
        <taxon>Bacteria</taxon>
        <taxon>Pseudomonadati</taxon>
        <taxon>Pseudomonadota</taxon>
        <taxon>Gammaproteobacteria</taxon>
        <taxon>Enterobacterales</taxon>
        <taxon>Hafniaceae</taxon>
        <taxon>Enterobacillus</taxon>
    </lineage>
</organism>
<keyword evidence="1" id="KW-0812">Transmembrane</keyword>
<reference evidence="4 5" key="1">
    <citation type="submission" date="2018-07" db="EMBL/GenBank/DDBJ databases">
        <title>Genomic Encyclopedia of Type Strains, Phase IV (KMG-IV): sequencing the most valuable type-strain genomes for metagenomic binning, comparative biology and taxonomic classification.</title>
        <authorList>
            <person name="Goeker M."/>
        </authorList>
    </citation>
    <scope>NUCLEOTIDE SEQUENCE [LARGE SCALE GENOMIC DNA]</scope>
    <source>
        <strain evidence="4 5">DSM 103736</strain>
    </source>
</reference>
<evidence type="ECO:0000259" key="3">
    <source>
        <dbReference type="Pfam" id="PF21327"/>
    </source>
</evidence>
<dbReference type="SUPFAM" id="SSF47090">
    <property type="entry name" value="PGBD-like"/>
    <property type="match status" value="1"/>
</dbReference>
<name>A0A370Q5Y9_9GAMM</name>
<dbReference type="InterPro" id="IPR002477">
    <property type="entry name" value="Peptidoglycan-bd-like"/>
</dbReference>
<dbReference type="Proteomes" id="UP000254848">
    <property type="component" value="Unassembled WGS sequence"/>
</dbReference>
<dbReference type="EMBL" id="QRAP01000016">
    <property type="protein sequence ID" value="RDK83771.1"/>
    <property type="molecule type" value="Genomic_DNA"/>
</dbReference>
<keyword evidence="1" id="KW-0472">Membrane</keyword>
<dbReference type="Pfam" id="PF21327">
    <property type="entry name" value="GspA_C39-like"/>
    <property type="match status" value="1"/>
</dbReference>
<dbReference type="Pfam" id="PF01471">
    <property type="entry name" value="PG_binding_1"/>
    <property type="match status" value="1"/>
</dbReference>